<evidence type="ECO:0000313" key="3">
    <source>
        <dbReference type="Proteomes" id="UP000620366"/>
    </source>
</evidence>
<dbReference type="AlphaFoldDB" id="A0A926DFK8"/>
<comment type="caution">
    <text evidence="2">The sequence shown here is derived from an EMBL/GenBank/DDBJ whole genome shotgun (WGS) entry which is preliminary data.</text>
</comment>
<keyword evidence="3" id="KW-1185">Reference proteome</keyword>
<dbReference type="EMBL" id="JACRSP010000007">
    <property type="protein sequence ID" value="MBC8537271.1"/>
    <property type="molecule type" value="Genomic_DNA"/>
</dbReference>
<protein>
    <submittedName>
        <fullName evidence="2">Uncharacterized protein</fullName>
    </submittedName>
</protein>
<sequence length="125" mass="14838">MNEKELLEQIALLLDRQSEQLNDKFSKIDERFEKIDERFAAQESTISRLSDDLSQFKRDVANLFERQMQATIDSETRINIKIENEIGKKIDALFDGYKLNFERHEELKDRVDSLEERVDRLETAV</sequence>
<dbReference type="Gene3D" id="1.20.5.340">
    <property type="match status" value="1"/>
</dbReference>
<evidence type="ECO:0000256" key="1">
    <source>
        <dbReference type="SAM" id="Coils"/>
    </source>
</evidence>
<accession>A0A926DFK8</accession>
<dbReference type="RefSeq" id="WP_249301786.1">
    <property type="nucleotide sequence ID" value="NZ_JACRSP010000007.1"/>
</dbReference>
<keyword evidence="1" id="KW-0175">Coiled coil</keyword>
<name>A0A926DFK8_9FIRM</name>
<evidence type="ECO:0000313" key="2">
    <source>
        <dbReference type="EMBL" id="MBC8537271.1"/>
    </source>
</evidence>
<proteinExistence type="predicted"/>
<feature type="coiled-coil region" evidence="1">
    <location>
        <begin position="97"/>
        <end position="124"/>
    </location>
</feature>
<reference evidence="2" key="1">
    <citation type="submission" date="2020-08" db="EMBL/GenBank/DDBJ databases">
        <title>Genome public.</title>
        <authorList>
            <person name="Liu C."/>
            <person name="Sun Q."/>
        </authorList>
    </citation>
    <scope>NUCLEOTIDE SEQUENCE</scope>
    <source>
        <strain evidence="2">BX7</strain>
    </source>
</reference>
<organism evidence="2 3">
    <name type="scientific">Feifania hominis</name>
    <dbReference type="NCBI Taxonomy" id="2763660"/>
    <lineage>
        <taxon>Bacteria</taxon>
        <taxon>Bacillati</taxon>
        <taxon>Bacillota</taxon>
        <taxon>Clostridia</taxon>
        <taxon>Eubacteriales</taxon>
        <taxon>Feifaniaceae</taxon>
        <taxon>Feifania</taxon>
    </lineage>
</organism>
<gene>
    <name evidence="2" type="ORF">H8695_11285</name>
</gene>
<dbReference type="Proteomes" id="UP000620366">
    <property type="component" value="Unassembled WGS sequence"/>
</dbReference>